<organism evidence="3 4">
    <name type="scientific">Paracidovorax wautersii</name>
    <dbReference type="NCBI Taxonomy" id="1177982"/>
    <lineage>
        <taxon>Bacteria</taxon>
        <taxon>Pseudomonadati</taxon>
        <taxon>Pseudomonadota</taxon>
        <taxon>Betaproteobacteria</taxon>
        <taxon>Burkholderiales</taxon>
        <taxon>Comamonadaceae</taxon>
        <taxon>Paracidovorax</taxon>
    </lineage>
</organism>
<evidence type="ECO:0000313" key="3">
    <source>
        <dbReference type="EMBL" id="KAF1020792.1"/>
    </source>
</evidence>
<dbReference type="Gene3D" id="2.20.130.30">
    <property type="entry name" value="Protein of unknown function DUF2782"/>
    <property type="match status" value="1"/>
</dbReference>
<evidence type="ECO:0008006" key="5">
    <source>
        <dbReference type="Google" id="ProtNLM"/>
    </source>
</evidence>
<comment type="caution">
    <text evidence="3">The sequence shown here is derived from an EMBL/GenBank/DDBJ whole genome shotgun (WGS) entry which is preliminary data.</text>
</comment>
<evidence type="ECO:0000313" key="4">
    <source>
        <dbReference type="Proteomes" id="UP000461670"/>
    </source>
</evidence>
<dbReference type="EMBL" id="WNDQ01000030">
    <property type="protein sequence ID" value="KAF1020792.1"/>
    <property type="molecule type" value="Genomic_DNA"/>
</dbReference>
<accession>A0A7V8FNA6</accession>
<proteinExistence type="predicted"/>
<feature type="signal peptide" evidence="2">
    <location>
        <begin position="1"/>
        <end position="27"/>
    </location>
</feature>
<feature type="compositionally biased region" description="Low complexity" evidence="1">
    <location>
        <begin position="28"/>
        <end position="44"/>
    </location>
</feature>
<feature type="compositionally biased region" description="Basic and acidic residues" evidence="1">
    <location>
        <begin position="60"/>
        <end position="79"/>
    </location>
</feature>
<keyword evidence="2" id="KW-0732">Signal</keyword>
<reference evidence="4" key="1">
    <citation type="journal article" date="2020" name="MBio">
        <title>Horizontal gene transfer to a defensive symbiont with a reduced genome amongst a multipartite beetle microbiome.</title>
        <authorList>
            <person name="Waterworth S.C."/>
            <person name="Florez L.V."/>
            <person name="Rees E.R."/>
            <person name="Hertweck C."/>
            <person name="Kaltenpoth M."/>
            <person name="Kwan J.C."/>
        </authorList>
    </citation>
    <scope>NUCLEOTIDE SEQUENCE [LARGE SCALE GENOMIC DNA]</scope>
</reference>
<dbReference type="Proteomes" id="UP000461670">
    <property type="component" value="Unassembled WGS sequence"/>
</dbReference>
<feature type="region of interest" description="Disordered" evidence="1">
    <location>
        <begin position="28"/>
        <end position="129"/>
    </location>
</feature>
<sequence length="129" mass="13512">MTHTFRSTKGALLLACVLVGAAPLAWAQDQSQAAANPSSAAAGALPEDDPSSTAPSARNQRIERLSHEDAGSRVDELRVGGRTKSVTVTPKTIGPEYEIVPNDPSRSRADGSSDSASPAGRRVWRLGTF</sequence>
<dbReference type="AlphaFoldDB" id="A0A7V8FNA6"/>
<feature type="compositionally biased region" description="Low complexity" evidence="1">
    <location>
        <begin position="112"/>
        <end position="121"/>
    </location>
</feature>
<protein>
    <recommendedName>
        <fullName evidence="5">DUF2782 domain-containing protein</fullName>
    </recommendedName>
</protein>
<name>A0A7V8FNA6_9BURK</name>
<gene>
    <name evidence="3" type="ORF">GAK30_02287</name>
</gene>
<feature type="chain" id="PRO_5031538701" description="DUF2782 domain-containing protein" evidence="2">
    <location>
        <begin position="28"/>
        <end position="129"/>
    </location>
</feature>
<evidence type="ECO:0000256" key="2">
    <source>
        <dbReference type="SAM" id="SignalP"/>
    </source>
</evidence>
<evidence type="ECO:0000256" key="1">
    <source>
        <dbReference type="SAM" id="MobiDB-lite"/>
    </source>
</evidence>